<feature type="active site" evidence="5">
    <location>
        <position position="282"/>
    </location>
</feature>
<dbReference type="CDD" id="cd09020">
    <property type="entry name" value="D-hex-6-P-epi_like"/>
    <property type="match status" value="1"/>
</dbReference>
<dbReference type="InterPro" id="IPR025532">
    <property type="entry name" value="G6P_1-epimerase"/>
</dbReference>
<dbReference type="Proteomes" id="UP000026913">
    <property type="component" value="Chromosome"/>
</dbReference>
<dbReference type="EMBL" id="CP005960">
    <property type="protein sequence ID" value="AHZ70624.1"/>
    <property type="molecule type" value="Genomic_DNA"/>
</dbReference>
<comment type="similarity">
    <text evidence="2 4">Belongs to the glucose-6-phosphate 1-epimerase family.</text>
</comment>
<dbReference type="InterPro" id="IPR011013">
    <property type="entry name" value="Gal_mutarotase_sf_dom"/>
</dbReference>
<name>A0A024ECG7_9PSED</name>
<comment type="catalytic activity">
    <reaction evidence="1">
        <text>alpha-D-glucose 6-phosphate = beta-D-glucose 6-phosphate</text>
        <dbReference type="Rhea" id="RHEA:16249"/>
        <dbReference type="ChEBI" id="CHEBI:58225"/>
        <dbReference type="ChEBI" id="CHEBI:58247"/>
        <dbReference type="EC" id="5.1.3.15"/>
    </reaction>
</comment>
<sequence>MQSLFLIESCPMSTPNVEAVKLDELNCWRIRHGQAELLVAQQGAHILSYQLAGQPPLIWLNDEAVFKTGKSIRAGVPVCWPWFGNFKRNPQSVQAMRVSNEPPTAHGFVRAMDWELGGIETEGESLKVEFVLPYPEGGFPGWPHQVDLKLSIRLDEQLHISLTSHNQGTDTVTISQALHSYFAVSDVRTVHVEGLDGLSYIETLDDWKTVTQTGDLRFTGETDRIYLNTPAKLSIVDPAWKRRIELTSSGSRSAVIWNPWIERAAAFSDMADDGWQKMLCIETANVMDDVVTLKPGATHTLEVSIASNPL</sequence>
<evidence type="ECO:0000256" key="1">
    <source>
        <dbReference type="ARBA" id="ARBA00001096"/>
    </source>
</evidence>
<dbReference type="PANTHER" id="PTHR11122:SF13">
    <property type="entry name" value="GLUCOSE-6-PHOSPHATE 1-EPIMERASE"/>
    <property type="match status" value="1"/>
</dbReference>
<dbReference type="InterPro" id="IPR014718">
    <property type="entry name" value="GH-type_carb-bd"/>
</dbReference>
<gene>
    <name evidence="6" type="ORF">OU5_3545</name>
</gene>
<dbReference type="InterPro" id="IPR008183">
    <property type="entry name" value="Aldose_1/G6P_1-epimerase"/>
</dbReference>
<dbReference type="SUPFAM" id="SSF74650">
    <property type="entry name" value="Galactose mutarotase-like"/>
    <property type="match status" value="1"/>
</dbReference>
<dbReference type="Gene3D" id="2.70.98.10">
    <property type="match status" value="1"/>
</dbReference>
<dbReference type="AlphaFoldDB" id="A0A024ECG7"/>
<proteinExistence type="inferred from homology"/>
<evidence type="ECO:0000256" key="5">
    <source>
        <dbReference type="PIRSR" id="PIRSR016020-1"/>
    </source>
</evidence>
<protein>
    <recommendedName>
        <fullName evidence="4">Putative glucose-6-phosphate 1-epimerase</fullName>
        <ecNumber evidence="4">5.1.3.15</ecNumber>
    </recommendedName>
</protein>
<evidence type="ECO:0000256" key="3">
    <source>
        <dbReference type="ARBA" id="ARBA00023235"/>
    </source>
</evidence>
<dbReference type="GO" id="GO:0030246">
    <property type="term" value="F:carbohydrate binding"/>
    <property type="evidence" value="ECO:0007669"/>
    <property type="project" value="UniProtKB-UniRule"/>
</dbReference>
<organism evidence="6 7">
    <name type="scientific">Pseudomonas mandelii JR-1</name>
    <dbReference type="NCBI Taxonomy" id="1147786"/>
    <lineage>
        <taxon>Bacteria</taxon>
        <taxon>Pseudomonadati</taxon>
        <taxon>Pseudomonadota</taxon>
        <taxon>Gammaproteobacteria</taxon>
        <taxon>Pseudomonadales</taxon>
        <taxon>Pseudomonadaceae</taxon>
        <taxon>Pseudomonas</taxon>
    </lineage>
</organism>
<evidence type="ECO:0000256" key="4">
    <source>
        <dbReference type="PIRNR" id="PIRNR016020"/>
    </source>
</evidence>
<reference evidence="6 7" key="1">
    <citation type="journal article" date="2012" name="J. Bacteriol.">
        <title>Genome sequence of cold-adapted Pseudomonas mandelii strain JR-1.</title>
        <authorList>
            <person name="Jang S.H."/>
            <person name="Kim J."/>
            <person name="Kim J."/>
            <person name="Hong S."/>
            <person name="Lee C."/>
        </authorList>
    </citation>
    <scope>NUCLEOTIDE SEQUENCE [LARGE SCALE GENOMIC DNA]</scope>
    <source>
        <strain evidence="6 7">JR-1</strain>
    </source>
</reference>
<accession>A0A024ECG7</accession>
<evidence type="ECO:0000313" key="6">
    <source>
        <dbReference type="EMBL" id="AHZ70624.1"/>
    </source>
</evidence>
<dbReference type="GO" id="GO:0005975">
    <property type="term" value="P:carbohydrate metabolic process"/>
    <property type="evidence" value="ECO:0007669"/>
    <property type="project" value="InterPro"/>
</dbReference>
<keyword evidence="3 4" id="KW-0413">Isomerase</keyword>
<dbReference type="PANTHER" id="PTHR11122">
    <property type="entry name" value="APOSPORY-ASSOCIATED PROTEIN C-RELATED"/>
    <property type="match status" value="1"/>
</dbReference>
<dbReference type="GO" id="GO:0047938">
    <property type="term" value="F:glucose-6-phosphate 1-epimerase activity"/>
    <property type="evidence" value="ECO:0007669"/>
    <property type="project" value="UniProtKB-UniRule"/>
</dbReference>
<evidence type="ECO:0000256" key="2">
    <source>
        <dbReference type="ARBA" id="ARBA00005866"/>
    </source>
</evidence>
<dbReference type="KEGG" id="pman:OU5_3545"/>
<dbReference type="EC" id="5.1.3.15" evidence="4"/>
<feature type="active site" evidence="5">
    <location>
        <position position="179"/>
    </location>
</feature>
<dbReference type="PIRSF" id="PIRSF016020">
    <property type="entry name" value="PHexose_mutarotase"/>
    <property type="match status" value="1"/>
</dbReference>
<dbReference type="Pfam" id="PF01263">
    <property type="entry name" value="Aldose_epim"/>
    <property type="match status" value="1"/>
</dbReference>
<evidence type="ECO:0000313" key="7">
    <source>
        <dbReference type="Proteomes" id="UP000026913"/>
    </source>
</evidence>
<dbReference type="HOGENOM" id="CLU_048345_4_0_6"/>